<feature type="compositionally biased region" description="Low complexity" evidence="1">
    <location>
        <begin position="341"/>
        <end position="356"/>
    </location>
</feature>
<dbReference type="EMBL" id="KZ999495">
    <property type="protein sequence ID" value="RKO85015.1"/>
    <property type="molecule type" value="Genomic_DNA"/>
</dbReference>
<evidence type="ECO:0000256" key="1">
    <source>
        <dbReference type="SAM" id="MobiDB-lite"/>
    </source>
</evidence>
<feature type="region of interest" description="Disordered" evidence="1">
    <location>
        <begin position="637"/>
        <end position="673"/>
    </location>
</feature>
<protein>
    <submittedName>
        <fullName evidence="2">Uncharacterized protein</fullName>
    </submittedName>
</protein>
<proteinExistence type="predicted"/>
<feature type="region of interest" description="Disordered" evidence="1">
    <location>
        <begin position="177"/>
        <end position="257"/>
    </location>
</feature>
<feature type="compositionally biased region" description="Basic and acidic residues" evidence="1">
    <location>
        <begin position="426"/>
        <end position="435"/>
    </location>
</feature>
<feature type="region of interest" description="Disordered" evidence="1">
    <location>
        <begin position="1"/>
        <end position="31"/>
    </location>
</feature>
<evidence type="ECO:0000313" key="2">
    <source>
        <dbReference type="EMBL" id="RKO85015.1"/>
    </source>
</evidence>
<dbReference type="Proteomes" id="UP000269721">
    <property type="component" value="Unassembled WGS sequence"/>
</dbReference>
<feature type="compositionally biased region" description="Basic and acidic residues" evidence="1">
    <location>
        <begin position="190"/>
        <end position="210"/>
    </location>
</feature>
<feature type="region of interest" description="Disordered" evidence="1">
    <location>
        <begin position="103"/>
        <end position="143"/>
    </location>
</feature>
<dbReference type="AlphaFoldDB" id="A0A4P9W107"/>
<gene>
    <name evidence="2" type="ORF">BDK51DRAFT_51572</name>
</gene>
<feature type="region of interest" description="Disordered" evidence="1">
    <location>
        <begin position="412"/>
        <end position="517"/>
    </location>
</feature>
<accession>A0A4P9W107</accession>
<feature type="compositionally biased region" description="Basic residues" evidence="1">
    <location>
        <begin position="7"/>
        <end position="27"/>
    </location>
</feature>
<feature type="compositionally biased region" description="Acidic residues" evidence="1">
    <location>
        <begin position="453"/>
        <end position="464"/>
    </location>
</feature>
<feature type="compositionally biased region" description="Acidic residues" evidence="1">
    <location>
        <begin position="488"/>
        <end position="513"/>
    </location>
</feature>
<reference evidence="3" key="1">
    <citation type="journal article" date="2018" name="Nat. Microbiol.">
        <title>Leveraging single-cell genomics to expand the fungal tree of life.</title>
        <authorList>
            <person name="Ahrendt S.R."/>
            <person name="Quandt C.A."/>
            <person name="Ciobanu D."/>
            <person name="Clum A."/>
            <person name="Salamov A."/>
            <person name="Andreopoulos B."/>
            <person name="Cheng J.F."/>
            <person name="Woyke T."/>
            <person name="Pelin A."/>
            <person name="Henrissat B."/>
            <person name="Reynolds N.K."/>
            <person name="Benny G.L."/>
            <person name="Smith M.E."/>
            <person name="James T.Y."/>
            <person name="Grigoriev I.V."/>
        </authorList>
    </citation>
    <scope>NUCLEOTIDE SEQUENCE [LARGE SCALE GENOMIC DNA]</scope>
</reference>
<feature type="region of interest" description="Disordered" evidence="1">
    <location>
        <begin position="709"/>
        <end position="734"/>
    </location>
</feature>
<feature type="non-terminal residue" evidence="2">
    <location>
        <position position="821"/>
    </location>
</feature>
<feature type="compositionally biased region" description="Low complexity" evidence="1">
    <location>
        <begin position="712"/>
        <end position="721"/>
    </location>
</feature>
<organism evidence="2 3">
    <name type="scientific">Blyttiomyces helicus</name>
    <dbReference type="NCBI Taxonomy" id="388810"/>
    <lineage>
        <taxon>Eukaryota</taxon>
        <taxon>Fungi</taxon>
        <taxon>Fungi incertae sedis</taxon>
        <taxon>Chytridiomycota</taxon>
        <taxon>Chytridiomycota incertae sedis</taxon>
        <taxon>Chytridiomycetes</taxon>
        <taxon>Chytridiomycetes incertae sedis</taxon>
        <taxon>Blyttiomyces</taxon>
    </lineage>
</organism>
<sequence>MAENGKKEKKGKKWGFLKMGGGKHHGGKGHEEAVAAAQGAVGSVIAPKNAGRICRRRKCNDLAKGNSSGGEVARSTNLYLKPKPRKALAIDPIETPAIQDSLAFAPLASPAARPRSTLDSKRARGFSDPVSPTSSPSRRGVSVYVDTPLDSWVQELEREGDGDILWKVSGKKVEAEADDAIEMEGQPHGWGDRDRTEELRKDLESQHEDVSQPIESASPVTQPPSTPKNAPAVPHPFRIDSFYDSASEEEPDRPASIHWSEAVDVEFDDPKGLRKNKTDKVKKRWTFFKKGSKKSTDQGLPSVFPAPISPAADIPVAHVAPSGVEEVLYRTPIAAETLTRSISSASSAALSSSSHANVAEAVATESDIAETGPNPQPDDPHSSLPSPGWARGSWEEMDDRRWEELDRWHEEEKALREQGESAGSDPKPEREEREVGAMILTEAGPGENHWSMEPEEDGGEEAVDESAGRVRSEDSSVGSGAPEREEHAEEDVDEAGEDYDDGEEGDEEGEANEEEHGLEPGVRALYASAIPVAALASAQVVGGKNKKKKKKWGFFKLHSSKKHQPLCSNIIFLTIRAPQIPESFVAASTLHPTIDTVSSEIPIAPLPAADRLRTLRHRFSTSSFYSIAETPTLIQLPGSDDEVEDRGTPTTGLNLDLWGDNSPGRSAGSGSWAVDEKGVSAGGYRFGVESVLDDEEVVGGWDQENFARRRSTSLSSNRSLSPEPAGPPRRPSISTRLVTTARRTPIVTPKLVPEHSPALTRLDALMYGIMHPDAAAEGAVAEAVEAGGGGHEEKVDLAELEMESLAVTHSEEDEEEVVESE</sequence>
<evidence type="ECO:0000313" key="3">
    <source>
        <dbReference type="Proteomes" id="UP000269721"/>
    </source>
</evidence>
<feature type="compositionally biased region" description="Low complexity" evidence="1">
    <location>
        <begin position="103"/>
        <end position="115"/>
    </location>
</feature>
<name>A0A4P9W107_9FUNG</name>
<keyword evidence="3" id="KW-1185">Reference proteome</keyword>
<feature type="region of interest" description="Disordered" evidence="1">
    <location>
        <begin position="341"/>
        <end position="400"/>
    </location>
</feature>